<organism evidence="2 3">
    <name type="scientific">Amycolatopsis samaneae</name>
    <dbReference type="NCBI Taxonomy" id="664691"/>
    <lineage>
        <taxon>Bacteria</taxon>
        <taxon>Bacillati</taxon>
        <taxon>Actinomycetota</taxon>
        <taxon>Actinomycetes</taxon>
        <taxon>Pseudonocardiales</taxon>
        <taxon>Pseudonocardiaceae</taxon>
        <taxon>Amycolatopsis</taxon>
    </lineage>
</organism>
<proteinExistence type="predicted"/>
<reference evidence="3" key="1">
    <citation type="journal article" date="2019" name="Int. J. Syst. Evol. Microbiol.">
        <title>The Global Catalogue of Microorganisms (GCM) 10K type strain sequencing project: providing services to taxonomists for standard genome sequencing and annotation.</title>
        <authorList>
            <consortium name="The Broad Institute Genomics Platform"/>
            <consortium name="The Broad Institute Genome Sequencing Center for Infectious Disease"/>
            <person name="Wu L."/>
            <person name="Ma J."/>
        </authorList>
    </citation>
    <scope>NUCLEOTIDE SEQUENCE [LARGE SCALE GENOMIC DNA]</scope>
    <source>
        <strain evidence="3">CGMCC 4.7643</strain>
    </source>
</reference>
<keyword evidence="3" id="KW-1185">Reference proteome</keyword>
<evidence type="ECO:0000256" key="1">
    <source>
        <dbReference type="SAM" id="MobiDB-lite"/>
    </source>
</evidence>
<evidence type="ECO:0000313" key="3">
    <source>
        <dbReference type="Proteomes" id="UP001597419"/>
    </source>
</evidence>
<dbReference type="RefSeq" id="WP_345396329.1">
    <property type="nucleotide sequence ID" value="NZ_BAABHG010000008.1"/>
</dbReference>
<evidence type="ECO:0008006" key="4">
    <source>
        <dbReference type="Google" id="ProtNLM"/>
    </source>
</evidence>
<accession>A0ABW5GCS1</accession>
<name>A0ABW5GCS1_9PSEU</name>
<feature type="region of interest" description="Disordered" evidence="1">
    <location>
        <begin position="1"/>
        <end position="30"/>
    </location>
</feature>
<sequence>MTDQPPVYTPGSDAPWFAPEAPPDGGNYGGVPLERQFDLTGSAPGFKYDEATLHSLVKDWTDLANEFQEDVRNLEFQLLKVKGPGNEYASAGHADRVNDSIKALMETHKDREKYCRAMTEKYVTALGKYATAEETGSHEVKQASGGIL</sequence>
<gene>
    <name evidence="2" type="ORF">ACFSYJ_11970</name>
</gene>
<evidence type="ECO:0000313" key="2">
    <source>
        <dbReference type="EMBL" id="MFD2459321.1"/>
    </source>
</evidence>
<dbReference type="EMBL" id="JBHUKU010000006">
    <property type="protein sequence ID" value="MFD2459321.1"/>
    <property type="molecule type" value="Genomic_DNA"/>
</dbReference>
<protein>
    <recommendedName>
        <fullName evidence="4">PE domain-containing protein</fullName>
    </recommendedName>
</protein>
<comment type="caution">
    <text evidence="2">The sequence shown here is derived from an EMBL/GenBank/DDBJ whole genome shotgun (WGS) entry which is preliminary data.</text>
</comment>
<dbReference type="Proteomes" id="UP001597419">
    <property type="component" value="Unassembled WGS sequence"/>
</dbReference>